<gene>
    <name evidence="2" type="ORF">LCGC14_2299550</name>
</gene>
<dbReference type="EMBL" id="LAZR01032388">
    <property type="protein sequence ID" value="KKL51029.1"/>
    <property type="molecule type" value="Genomic_DNA"/>
</dbReference>
<dbReference type="PANTHER" id="PTHR42911">
    <property type="entry name" value="MODULATOR OF FTSH PROTEASE HFLC"/>
    <property type="match status" value="1"/>
</dbReference>
<accession>A0A0F9CPC3</accession>
<name>A0A0F9CPC3_9ZZZZ</name>
<evidence type="ECO:0000313" key="2">
    <source>
        <dbReference type="EMBL" id="KKL51029.1"/>
    </source>
</evidence>
<organism evidence="2">
    <name type="scientific">marine sediment metagenome</name>
    <dbReference type="NCBI Taxonomy" id="412755"/>
    <lineage>
        <taxon>unclassified sequences</taxon>
        <taxon>metagenomes</taxon>
        <taxon>ecological metagenomes</taxon>
    </lineage>
</organism>
<dbReference type="Pfam" id="PF01145">
    <property type="entry name" value="Band_7"/>
    <property type="match status" value="1"/>
</dbReference>
<evidence type="ECO:0000259" key="1">
    <source>
        <dbReference type="Pfam" id="PF01145"/>
    </source>
</evidence>
<dbReference type="PANTHER" id="PTHR42911:SF1">
    <property type="entry name" value="MODULATOR OF FTSH PROTEASE HFLC"/>
    <property type="match status" value="1"/>
</dbReference>
<sequence>LGEGLNIVFPFKQHVTNVDVRVKVWVHNEENVYVHTLDFHEIRVPFAINYRIKASDAALVLQNVSGDPAETILRHAALLSLRTEVGKIKLDELAQSVSDIALAIQATVTPQAEKHGLEIVYVSIEDSVVNAQFISAVNQERISERNIITAKNQVQVAINQAKEVRERAKGDGDALTTIGEGEAGAIDAIADALGFTQSEYLLWLRLTEWDGVLPQTVLGDTDVIVSLP</sequence>
<proteinExistence type="predicted"/>
<protein>
    <recommendedName>
        <fullName evidence="1">Band 7 domain-containing protein</fullName>
    </recommendedName>
</protein>
<dbReference type="InterPro" id="IPR036013">
    <property type="entry name" value="Band_7/SPFH_dom_sf"/>
</dbReference>
<dbReference type="AlphaFoldDB" id="A0A0F9CPC3"/>
<dbReference type="Gene3D" id="3.30.479.30">
    <property type="entry name" value="Band 7 domain"/>
    <property type="match status" value="1"/>
</dbReference>
<reference evidence="2" key="1">
    <citation type="journal article" date="2015" name="Nature">
        <title>Complex archaea that bridge the gap between prokaryotes and eukaryotes.</title>
        <authorList>
            <person name="Spang A."/>
            <person name="Saw J.H."/>
            <person name="Jorgensen S.L."/>
            <person name="Zaremba-Niedzwiedzka K."/>
            <person name="Martijn J."/>
            <person name="Lind A.E."/>
            <person name="van Eijk R."/>
            <person name="Schleper C."/>
            <person name="Guy L."/>
            <person name="Ettema T.J."/>
        </authorList>
    </citation>
    <scope>NUCLEOTIDE SEQUENCE</scope>
</reference>
<dbReference type="SUPFAM" id="SSF117892">
    <property type="entry name" value="Band 7/SPFH domain"/>
    <property type="match status" value="1"/>
</dbReference>
<feature type="domain" description="Band 7" evidence="1">
    <location>
        <begin position="1"/>
        <end position="162"/>
    </location>
</feature>
<feature type="non-terminal residue" evidence="2">
    <location>
        <position position="1"/>
    </location>
</feature>
<comment type="caution">
    <text evidence="2">The sequence shown here is derived from an EMBL/GenBank/DDBJ whole genome shotgun (WGS) entry which is preliminary data.</text>
</comment>
<dbReference type="InterPro" id="IPR001107">
    <property type="entry name" value="Band_7"/>
</dbReference>